<keyword evidence="4" id="KW-0547">Nucleotide-binding</keyword>
<organism evidence="8 9">
    <name type="scientific">Candidatus Pelethenecus faecipullorum</name>
    <dbReference type="NCBI Taxonomy" id="2840900"/>
    <lineage>
        <taxon>Bacteria</taxon>
        <taxon>Bacillati</taxon>
        <taxon>Mycoplasmatota</taxon>
        <taxon>Mollicutes</taxon>
        <taxon>Candidatus Pelethenecus</taxon>
    </lineage>
</organism>
<dbReference type="InterPro" id="IPR036888">
    <property type="entry name" value="DNA_integrity_DisA_N_sf"/>
</dbReference>
<feature type="domain" description="DAC" evidence="7">
    <location>
        <begin position="52"/>
        <end position="210"/>
    </location>
</feature>
<dbReference type="PIRSF" id="PIRSF004793">
    <property type="entry name" value="UCP004793"/>
    <property type="match status" value="1"/>
</dbReference>
<dbReference type="SUPFAM" id="SSF143597">
    <property type="entry name" value="YojJ-like"/>
    <property type="match status" value="1"/>
</dbReference>
<evidence type="ECO:0000256" key="6">
    <source>
        <dbReference type="SAM" id="Phobius"/>
    </source>
</evidence>
<feature type="transmembrane region" description="Helical" evidence="6">
    <location>
        <begin position="34"/>
        <end position="55"/>
    </location>
</feature>
<dbReference type="InterPro" id="IPR014046">
    <property type="entry name" value="C-di-AMP_synthase"/>
</dbReference>
<dbReference type="PANTHER" id="PTHR34185">
    <property type="entry name" value="DIADENYLATE CYCLASE"/>
    <property type="match status" value="1"/>
</dbReference>
<evidence type="ECO:0000256" key="1">
    <source>
        <dbReference type="ARBA" id="ARBA00000877"/>
    </source>
</evidence>
<dbReference type="AlphaFoldDB" id="A0A9D1GR56"/>
<keyword evidence="2" id="KW-0808">Transferase</keyword>
<dbReference type="Pfam" id="PF02457">
    <property type="entry name" value="DAC"/>
    <property type="match status" value="1"/>
</dbReference>
<evidence type="ECO:0000256" key="3">
    <source>
        <dbReference type="ARBA" id="ARBA00022695"/>
    </source>
</evidence>
<dbReference type="InterPro" id="IPR050338">
    <property type="entry name" value="DisA"/>
</dbReference>
<dbReference type="GO" id="GO:0005524">
    <property type="term" value="F:ATP binding"/>
    <property type="evidence" value="ECO:0007669"/>
    <property type="project" value="UniProtKB-KW"/>
</dbReference>
<proteinExistence type="predicted"/>
<gene>
    <name evidence="8" type="ORF">IAD46_01575</name>
</gene>
<dbReference type="Proteomes" id="UP000886758">
    <property type="component" value="Unassembled WGS sequence"/>
</dbReference>
<reference evidence="8" key="1">
    <citation type="submission" date="2020-10" db="EMBL/GenBank/DDBJ databases">
        <authorList>
            <person name="Gilroy R."/>
        </authorList>
    </citation>
    <scope>NUCLEOTIDE SEQUENCE</scope>
    <source>
        <strain evidence="8">ChiW17-6978</strain>
    </source>
</reference>
<dbReference type="EMBL" id="DVLF01000051">
    <property type="protein sequence ID" value="HIT49694.1"/>
    <property type="molecule type" value="Genomic_DNA"/>
</dbReference>
<evidence type="ECO:0000256" key="2">
    <source>
        <dbReference type="ARBA" id="ARBA00022679"/>
    </source>
</evidence>
<evidence type="ECO:0000259" key="7">
    <source>
        <dbReference type="PROSITE" id="PS51794"/>
    </source>
</evidence>
<evidence type="ECO:0000256" key="4">
    <source>
        <dbReference type="ARBA" id="ARBA00022741"/>
    </source>
</evidence>
<reference evidence="8" key="2">
    <citation type="journal article" date="2021" name="PeerJ">
        <title>Extensive microbial diversity within the chicken gut microbiome revealed by metagenomics and culture.</title>
        <authorList>
            <person name="Gilroy R."/>
            <person name="Ravi A."/>
            <person name="Getino M."/>
            <person name="Pursley I."/>
            <person name="Horton D.L."/>
            <person name="Alikhan N.F."/>
            <person name="Baker D."/>
            <person name="Gharbi K."/>
            <person name="Hall N."/>
            <person name="Watson M."/>
            <person name="Adriaenssens E.M."/>
            <person name="Foster-Nyarko E."/>
            <person name="Jarju S."/>
            <person name="Secka A."/>
            <person name="Antonio M."/>
            <person name="Oren A."/>
            <person name="Chaudhuri R.R."/>
            <person name="La Ragione R."/>
            <person name="Hildebrand F."/>
            <person name="Pallen M.J."/>
        </authorList>
    </citation>
    <scope>NUCLEOTIDE SEQUENCE</scope>
    <source>
        <strain evidence="8">ChiW17-6978</strain>
    </source>
</reference>
<keyword evidence="6" id="KW-0812">Transmembrane</keyword>
<dbReference type="InterPro" id="IPR003390">
    <property type="entry name" value="DNA_integrity_scan_DisA_N"/>
</dbReference>
<feature type="transmembrane region" description="Helical" evidence="6">
    <location>
        <begin position="7"/>
        <end position="28"/>
    </location>
</feature>
<keyword evidence="6" id="KW-1133">Transmembrane helix</keyword>
<dbReference type="PROSITE" id="PS51794">
    <property type="entry name" value="DAC"/>
    <property type="match status" value="1"/>
</dbReference>
<keyword evidence="6" id="KW-0472">Membrane</keyword>
<evidence type="ECO:0000313" key="8">
    <source>
        <dbReference type="EMBL" id="HIT49694.1"/>
    </source>
</evidence>
<comment type="caution">
    <text evidence="8">The sequence shown here is derived from an EMBL/GenBank/DDBJ whole genome shotgun (WGS) entry which is preliminary data.</text>
</comment>
<keyword evidence="5" id="KW-0067">ATP-binding</keyword>
<evidence type="ECO:0000256" key="5">
    <source>
        <dbReference type="ARBA" id="ARBA00022840"/>
    </source>
</evidence>
<dbReference type="GO" id="GO:0006171">
    <property type="term" value="P:cAMP biosynthetic process"/>
    <property type="evidence" value="ECO:0007669"/>
    <property type="project" value="InterPro"/>
</dbReference>
<dbReference type="Gene3D" id="3.40.1700.10">
    <property type="entry name" value="DNA integrity scanning protein, DisA, N-terminal domain"/>
    <property type="match status" value="1"/>
</dbReference>
<accession>A0A9D1GR56</accession>
<name>A0A9D1GR56_9MOLU</name>
<comment type="catalytic activity">
    <reaction evidence="1">
        <text>2 ATP = 3',3'-c-di-AMP + 2 diphosphate</text>
        <dbReference type="Rhea" id="RHEA:35655"/>
        <dbReference type="ChEBI" id="CHEBI:30616"/>
        <dbReference type="ChEBI" id="CHEBI:33019"/>
        <dbReference type="ChEBI" id="CHEBI:71500"/>
        <dbReference type="EC" id="2.7.7.85"/>
    </reaction>
</comment>
<protein>
    <submittedName>
        <fullName evidence="8">DNA integrity scanning protein DisA nucleotide-binding domain protein</fullName>
    </submittedName>
</protein>
<dbReference type="PANTHER" id="PTHR34185:SF1">
    <property type="entry name" value="DIADENYLATE CYCLASE"/>
    <property type="match status" value="1"/>
</dbReference>
<keyword evidence="3" id="KW-0548">Nucleotidyltransferase</keyword>
<dbReference type="GO" id="GO:0106408">
    <property type="term" value="F:diadenylate cyclase activity"/>
    <property type="evidence" value="ECO:0007669"/>
    <property type="project" value="UniProtKB-EC"/>
</dbReference>
<dbReference type="GO" id="GO:0004016">
    <property type="term" value="F:adenylate cyclase activity"/>
    <property type="evidence" value="ECO:0007669"/>
    <property type="project" value="InterPro"/>
</dbReference>
<evidence type="ECO:0000313" key="9">
    <source>
        <dbReference type="Proteomes" id="UP000886758"/>
    </source>
</evidence>
<sequence length="222" mass="24556">MFRIKRLVPLILIGCLLLVLDWLAIQLNLEISKIVYPIILQSYILICVILIAPDLRKIMDSNRKIDTRADMLVSSTNATKEAIVDAVFHLSSMKVGALITIEQHNSLEQYAEKAIQLNSDISRELLEQIFIKDSPLHDGGVIIRGNKIVCAGAYYVLTQDNNLDKTIGSRHRAGIGISEVTDSLTIIVSEETGNVHVATAGCMVAIDNKNALLEYINLFLGK</sequence>